<dbReference type="PRINTS" id="PR00412">
    <property type="entry name" value="EPOXHYDRLASE"/>
</dbReference>
<evidence type="ECO:0000313" key="5">
    <source>
        <dbReference type="EMBL" id="KAK7464769.1"/>
    </source>
</evidence>
<protein>
    <recommendedName>
        <fullName evidence="4">Epoxide hydrolase N-terminal domain-containing protein</fullName>
    </recommendedName>
</protein>
<dbReference type="EMBL" id="JBANRG010000007">
    <property type="protein sequence ID" value="KAK7464769.1"/>
    <property type="molecule type" value="Genomic_DNA"/>
</dbReference>
<dbReference type="InterPro" id="IPR029058">
    <property type="entry name" value="AB_hydrolase_fold"/>
</dbReference>
<dbReference type="Proteomes" id="UP001498398">
    <property type="component" value="Unassembled WGS sequence"/>
</dbReference>
<evidence type="ECO:0000313" key="6">
    <source>
        <dbReference type="Proteomes" id="UP001498398"/>
    </source>
</evidence>
<sequence>MPSPETPYKISISDSELSILHQKLALTRLPDEVEDAGWDYGVPLSDARRLLARWKDGFDWRKAERELNEEMPQFTRDIEVDGHGTLNIHYMHKKSSAKEAIPLLFVHGWPGSFIEARKILPLLTEPGSSDVPSFHVVALNLPGFGFSDAPKKKGFRLAQYAELYGGKHCLAWHTNYPDAGGEPPTSPDNADTARTRWFLNKSFGYNVEQSTQPQTIGYSQADSPIGLLTWIYEKLVKWSDEYAWTDDEVLTWISIYWFSKSGPAASARIYYEVQLSGDREAVNVCPQNPRPSVPMGWSKFPRDILLYPIDLVHTIGNLTFHNEHKDGGHFPATEKPEVLAKDLRAFFGESVGKEFMRT</sequence>
<dbReference type="Gene3D" id="3.40.50.1820">
    <property type="entry name" value="alpha/beta hydrolase"/>
    <property type="match status" value="2"/>
</dbReference>
<evidence type="ECO:0000259" key="4">
    <source>
        <dbReference type="Pfam" id="PF06441"/>
    </source>
</evidence>
<name>A0ABR1JNV7_9AGAR</name>
<dbReference type="Pfam" id="PF06441">
    <property type="entry name" value="EHN"/>
    <property type="match status" value="1"/>
</dbReference>
<keyword evidence="3" id="KW-0378">Hydrolase</keyword>
<comment type="similarity">
    <text evidence="1">Belongs to the peptidase S33 family.</text>
</comment>
<dbReference type="SUPFAM" id="SSF53474">
    <property type="entry name" value="alpha/beta-Hydrolases"/>
    <property type="match status" value="1"/>
</dbReference>
<gene>
    <name evidence="5" type="ORF">VKT23_005976</name>
</gene>
<dbReference type="InterPro" id="IPR016292">
    <property type="entry name" value="Epoxide_hydrolase"/>
</dbReference>
<evidence type="ECO:0000256" key="3">
    <source>
        <dbReference type="ARBA" id="ARBA00022801"/>
    </source>
</evidence>
<keyword evidence="6" id="KW-1185">Reference proteome</keyword>
<proteinExistence type="inferred from homology"/>
<evidence type="ECO:0000256" key="2">
    <source>
        <dbReference type="ARBA" id="ARBA00022797"/>
    </source>
</evidence>
<reference evidence="5 6" key="1">
    <citation type="submission" date="2024-01" db="EMBL/GenBank/DDBJ databases">
        <title>A draft genome for the cacao thread blight pathogen Marasmiellus scandens.</title>
        <authorList>
            <person name="Baruah I.K."/>
            <person name="Leung J."/>
            <person name="Bukari Y."/>
            <person name="Amoako-Attah I."/>
            <person name="Meinhardt L.W."/>
            <person name="Bailey B.A."/>
            <person name="Cohen S.P."/>
        </authorList>
    </citation>
    <scope>NUCLEOTIDE SEQUENCE [LARGE SCALE GENOMIC DNA]</scope>
    <source>
        <strain evidence="5 6">GH-19</strain>
    </source>
</reference>
<dbReference type="InterPro" id="IPR010497">
    <property type="entry name" value="Epoxide_hydro_N"/>
</dbReference>
<dbReference type="PIRSF" id="PIRSF001112">
    <property type="entry name" value="Epoxide_hydrolase"/>
    <property type="match status" value="1"/>
</dbReference>
<dbReference type="InterPro" id="IPR000639">
    <property type="entry name" value="Epox_hydrolase-like"/>
</dbReference>
<dbReference type="PANTHER" id="PTHR21661">
    <property type="entry name" value="EPOXIDE HYDROLASE 1-RELATED"/>
    <property type="match status" value="1"/>
</dbReference>
<accession>A0ABR1JNV7</accession>
<dbReference type="PANTHER" id="PTHR21661:SF35">
    <property type="entry name" value="EPOXIDE HYDROLASE"/>
    <property type="match status" value="1"/>
</dbReference>
<keyword evidence="2" id="KW-0058">Aromatic hydrocarbons catabolism</keyword>
<organism evidence="5 6">
    <name type="scientific">Marasmiellus scandens</name>
    <dbReference type="NCBI Taxonomy" id="2682957"/>
    <lineage>
        <taxon>Eukaryota</taxon>
        <taxon>Fungi</taxon>
        <taxon>Dikarya</taxon>
        <taxon>Basidiomycota</taxon>
        <taxon>Agaricomycotina</taxon>
        <taxon>Agaricomycetes</taxon>
        <taxon>Agaricomycetidae</taxon>
        <taxon>Agaricales</taxon>
        <taxon>Marasmiineae</taxon>
        <taxon>Omphalotaceae</taxon>
        <taxon>Marasmiellus</taxon>
    </lineage>
</organism>
<comment type="caution">
    <text evidence="5">The sequence shown here is derived from an EMBL/GenBank/DDBJ whole genome shotgun (WGS) entry which is preliminary data.</text>
</comment>
<evidence type="ECO:0000256" key="1">
    <source>
        <dbReference type="ARBA" id="ARBA00010088"/>
    </source>
</evidence>
<feature type="domain" description="Epoxide hydrolase N-terminal" evidence="4">
    <location>
        <begin position="6"/>
        <end position="115"/>
    </location>
</feature>